<proteinExistence type="predicted"/>
<dbReference type="EMBL" id="WUAV01000002">
    <property type="protein sequence ID" value="KAF1766248.1"/>
    <property type="molecule type" value="Genomic_DNA"/>
</dbReference>
<evidence type="ECO:0000313" key="3">
    <source>
        <dbReference type="Proteomes" id="UP000483820"/>
    </source>
</evidence>
<dbReference type="AlphaFoldDB" id="A0A6A5HEN5"/>
<dbReference type="RefSeq" id="XP_053589720.1">
    <property type="nucleotide sequence ID" value="XM_053725526.1"/>
</dbReference>
<evidence type="ECO:0000256" key="1">
    <source>
        <dbReference type="SAM" id="MobiDB-lite"/>
    </source>
</evidence>
<reference evidence="2 3" key="1">
    <citation type="submission" date="2019-12" db="EMBL/GenBank/DDBJ databases">
        <title>Chromosome-level assembly of the Caenorhabditis remanei genome.</title>
        <authorList>
            <person name="Teterina A.A."/>
            <person name="Willis J.H."/>
            <person name="Phillips P.C."/>
        </authorList>
    </citation>
    <scope>NUCLEOTIDE SEQUENCE [LARGE SCALE GENOMIC DNA]</scope>
    <source>
        <strain evidence="2 3">PX506</strain>
        <tissue evidence="2">Whole organism</tissue>
    </source>
</reference>
<sequence>MGQKKKRTDDESHIPRVNKEKKCDRIDFLKSQKKKPSMPLDDLTDASFLKERRQQKREMKREKQRRKDVALATDAHLEKCTDSLQRMDVEKTKC</sequence>
<gene>
    <name evidence="2" type="ORF">GCK72_006204</name>
</gene>
<dbReference type="CTD" id="78774167"/>
<comment type="caution">
    <text evidence="2">The sequence shown here is derived from an EMBL/GenBank/DDBJ whole genome shotgun (WGS) entry which is preliminary data.</text>
</comment>
<dbReference type="GeneID" id="78774167"/>
<feature type="compositionally biased region" description="Basic and acidic residues" evidence="1">
    <location>
        <begin position="48"/>
        <end position="69"/>
    </location>
</feature>
<accession>A0A6A5HEN5</accession>
<evidence type="ECO:0000313" key="2">
    <source>
        <dbReference type="EMBL" id="KAF1766248.1"/>
    </source>
</evidence>
<dbReference type="Proteomes" id="UP000483820">
    <property type="component" value="Chromosome II"/>
</dbReference>
<name>A0A6A5HEN5_CAERE</name>
<organism evidence="2 3">
    <name type="scientific">Caenorhabditis remanei</name>
    <name type="common">Caenorhabditis vulgaris</name>
    <dbReference type="NCBI Taxonomy" id="31234"/>
    <lineage>
        <taxon>Eukaryota</taxon>
        <taxon>Metazoa</taxon>
        <taxon>Ecdysozoa</taxon>
        <taxon>Nematoda</taxon>
        <taxon>Chromadorea</taxon>
        <taxon>Rhabditida</taxon>
        <taxon>Rhabditina</taxon>
        <taxon>Rhabditomorpha</taxon>
        <taxon>Rhabditoidea</taxon>
        <taxon>Rhabditidae</taxon>
        <taxon>Peloderinae</taxon>
        <taxon>Caenorhabditis</taxon>
    </lineage>
</organism>
<protein>
    <submittedName>
        <fullName evidence="2">Uncharacterized protein</fullName>
    </submittedName>
</protein>
<dbReference type="KEGG" id="crq:GCK72_006204"/>
<feature type="region of interest" description="Disordered" evidence="1">
    <location>
        <begin position="28"/>
        <end position="69"/>
    </location>
</feature>